<evidence type="ECO:0000313" key="2">
    <source>
        <dbReference type="EMBL" id="EEQ86480.2"/>
    </source>
</evidence>
<dbReference type="EMBL" id="EQ999974">
    <property type="protein sequence ID" value="EEQ86480.2"/>
    <property type="molecule type" value="Genomic_DNA"/>
</dbReference>
<dbReference type="GeneID" id="69024172"/>
<evidence type="ECO:0000313" key="3">
    <source>
        <dbReference type="Proteomes" id="UP000002039"/>
    </source>
</evidence>
<reference evidence="3" key="1">
    <citation type="journal article" date="2015" name="PLoS Genet.">
        <title>The dynamic genome and transcriptome of the human fungal pathogen Blastomyces and close relative Emmonsia.</title>
        <authorList>
            <person name="Munoz J.F."/>
            <person name="Gauthier G.M."/>
            <person name="Desjardins C.A."/>
            <person name="Gallo J.E."/>
            <person name="Holder J."/>
            <person name="Sullivan T.D."/>
            <person name="Marty A.J."/>
            <person name="Carmen J.C."/>
            <person name="Chen Z."/>
            <person name="Ding L."/>
            <person name="Gujja S."/>
            <person name="Magrini V."/>
            <person name="Misas E."/>
            <person name="Mitreva M."/>
            <person name="Priest M."/>
            <person name="Saif S."/>
            <person name="Whiston E.A."/>
            <person name="Young S."/>
            <person name="Zeng Q."/>
            <person name="Goldman W.E."/>
            <person name="Mardis E.R."/>
            <person name="Taylor J.W."/>
            <person name="McEwen J.G."/>
            <person name="Clay O.K."/>
            <person name="Klein B.S."/>
            <person name="Cuomo C.A."/>
        </authorList>
    </citation>
    <scope>NUCLEOTIDE SEQUENCE [LARGE SCALE GENOMIC DNA]</scope>
    <source>
        <strain evidence="3">ER-3 / ATCC MYA-2586</strain>
    </source>
</reference>
<sequence>MRAIDFLDEFLPRKLPDGRRCSVTAIRKQRYDALSHHCCCLPTQPASNLPASVVFGFFSPPSSPTHPKSTSTSASASASASTPTPLTPIFLFPEYLTSSILHGAFMRVAKIISLVLQPSSISIVNPVKSQP</sequence>
<dbReference type="RefSeq" id="XP_045274024.1">
    <property type="nucleotide sequence ID" value="XM_045417120.1"/>
</dbReference>
<gene>
    <name evidence="2" type="ORF">BDCG_01600</name>
</gene>
<feature type="compositionally biased region" description="Low complexity" evidence="1">
    <location>
        <begin position="65"/>
        <end position="83"/>
    </location>
</feature>
<protein>
    <submittedName>
        <fullName evidence="2">Uncharacterized protein</fullName>
    </submittedName>
</protein>
<name>A0ABP2EUM6_AJEDR</name>
<proteinExistence type="predicted"/>
<dbReference type="Proteomes" id="UP000002039">
    <property type="component" value="Unassembled WGS sequence"/>
</dbReference>
<organism evidence="2 3">
    <name type="scientific">Ajellomyces dermatitidis (strain ER-3 / ATCC MYA-2586)</name>
    <name type="common">Blastomyces dermatitidis</name>
    <dbReference type="NCBI Taxonomy" id="559297"/>
    <lineage>
        <taxon>Eukaryota</taxon>
        <taxon>Fungi</taxon>
        <taxon>Dikarya</taxon>
        <taxon>Ascomycota</taxon>
        <taxon>Pezizomycotina</taxon>
        <taxon>Eurotiomycetes</taxon>
        <taxon>Eurotiomycetidae</taxon>
        <taxon>Onygenales</taxon>
        <taxon>Ajellomycetaceae</taxon>
        <taxon>Blastomyces</taxon>
    </lineage>
</organism>
<accession>A0ABP2EUM6</accession>
<keyword evidence="3" id="KW-1185">Reference proteome</keyword>
<feature type="region of interest" description="Disordered" evidence="1">
    <location>
        <begin position="61"/>
        <end position="83"/>
    </location>
</feature>
<evidence type="ECO:0000256" key="1">
    <source>
        <dbReference type="SAM" id="MobiDB-lite"/>
    </source>
</evidence>